<gene>
    <name evidence="6" type="primary">rrf1</name>
    <name evidence="5" type="ORF">SJAG_03232</name>
</gene>
<comment type="similarity">
    <text evidence="1">Belongs to the RRF family.</text>
</comment>
<evidence type="ECO:0000313" key="7">
    <source>
        <dbReference type="Proteomes" id="UP000001744"/>
    </source>
</evidence>
<proteinExistence type="inferred from homology"/>
<dbReference type="SUPFAM" id="SSF55194">
    <property type="entry name" value="Ribosome recycling factor, RRF"/>
    <property type="match status" value="1"/>
</dbReference>
<dbReference type="OMA" id="PYEESYM"/>
<reference evidence="5 7" key="1">
    <citation type="journal article" date="2011" name="Science">
        <title>Comparative functional genomics of the fission yeasts.</title>
        <authorList>
            <person name="Rhind N."/>
            <person name="Chen Z."/>
            <person name="Yassour M."/>
            <person name="Thompson D.A."/>
            <person name="Haas B.J."/>
            <person name="Habib N."/>
            <person name="Wapinski I."/>
            <person name="Roy S."/>
            <person name="Lin M.F."/>
            <person name="Heiman D.I."/>
            <person name="Young S.K."/>
            <person name="Furuya K."/>
            <person name="Guo Y."/>
            <person name="Pidoux A."/>
            <person name="Chen H.M."/>
            <person name="Robbertse B."/>
            <person name="Goldberg J.M."/>
            <person name="Aoki K."/>
            <person name="Bayne E.H."/>
            <person name="Berlin A.M."/>
            <person name="Desjardins C.A."/>
            <person name="Dobbs E."/>
            <person name="Dukaj L."/>
            <person name="Fan L."/>
            <person name="FitzGerald M.G."/>
            <person name="French C."/>
            <person name="Gujja S."/>
            <person name="Hansen K."/>
            <person name="Keifenheim D."/>
            <person name="Levin J.Z."/>
            <person name="Mosher R.A."/>
            <person name="Mueller C.A."/>
            <person name="Pfiffner J."/>
            <person name="Priest M."/>
            <person name="Russ C."/>
            <person name="Smialowska A."/>
            <person name="Swoboda P."/>
            <person name="Sykes S.M."/>
            <person name="Vaughn M."/>
            <person name="Vengrova S."/>
            <person name="Yoder R."/>
            <person name="Zeng Q."/>
            <person name="Allshire R."/>
            <person name="Baulcombe D."/>
            <person name="Birren B.W."/>
            <person name="Brown W."/>
            <person name="Ekwall K."/>
            <person name="Kellis M."/>
            <person name="Leatherwood J."/>
            <person name="Levin H."/>
            <person name="Margalit H."/>
            <person name="Martienssen R."/>
            <person name="Nieduszynski C.A."/>
            <person name="Spatafora J.W."/>
            <person name="Friedman N."/>
            <person name="Dalgaard J.Z."/>
            <person name="Baumann P."/>
            <person name="Niki H."/>
            <person name="Regev A."/>
            <person name="Nusbaum C."/>
        </authorList>
    </citation>
    <scope>NUCLEOTIDE SEQUENCE [LARGE SCALE GENOMIC DNA]</scope>
    <source>
        <strain evidence="7">yFS275 / FY16936</strain>
    </source>
</reference>
<dbReference type="HOGENOM" id="CLU_1103323_0_0_1"/>
<dbReference type="Proteomes" id="UP000001744">
    <property type="component" value="Unassembled WGS sequence"/>
</dbReference>
<dbReference type="GO" id="GO:0005739">
    <property type="term" value="C:mitochondrion"/>
    <property type="evidence" value="ECO:0000318"/>
    <property type="project" value="GO_Central"/>
</dbReference>
<evidence type="ECO:0000256" key="1">
    <source>
        <dbReference type="ARBA" id="ARBA00005912"/>
    </source>
</evidence>
<dbReference type="STRING" id="402676.B6K3P2"/>
<evidence type="ECO:0000256" key="3">
    <source>
        <dbReference type="ARBA" id="ARBA00024909"/>
    </source>
</evidence>
<evidence type="ECO:0000313" key="5">
    <source>
        <dbReference type="EMBL" id="EEB08099.2"/>
    </source>
</evidence>
<dbReference type="GO" id="GO:0043023">
    <property type="term" value="F:ribosomal large subunit binding"/>
    <property type="evidence" value="ECO:0000318"/>
    <property type="project" value="GO_Central"/>
</dbReference>
<dbReference type="GO" id="GO:0006412">
    <property type="term" value="P:translation"/>
    <property type="evidence" value="ECO:0000318"/>
    <property type="project" value="GO_Central"/>
</dbReference>
<evidence type="ECO:0000256" key="2">
    <source>
        <dbReference type="ARBA" id="ARBA00022917"/>
    </source>
</evidence>
<dbReference type="RefSeq" id="XP_002174392.2">
    <property type="nucleotide sequence ID" value="XM_002174356.2"/>
</dbReference>
<dbReference type="JaponicusDB" id="SJAG_03232">
    <property type="gene designation" value="rrf1"/>
</dbReference>
<evidence type="ECO:0000259" key="4">
    <source>
        <dbReference type="Pfam" id="PF01765"/>
    </source>
</evidence>
<organism evidence="5 7">
    <name type="scientific">Schizosaccharomyces japonicus (strain yFS275 / FY16936)</name>
    <name type="common">Fission yeast</name>
    <dbReference type="NCBI Taxonomy" id="402676"/>
    <lineage>
        <taxon>Eukaryota</taxon>
        <taxon>Fungi</taxon>
        <taxon>Dikarya</taxon>
        <taxon>Ascomycota</taxon>
        <taxon>Taphrinomycotina</taxon>
        <taxon>Schizosaccharomycetes</taxon>
        <taxon>Schizosaccharomycetales</taxon>
        <taxon>Schizosaccharomycetaceae</taxon>
        <taxon>Schizosaccharomyces</taxon>
    </lineage>
</organism>
<dbReference type="GeneID" id="7049140"/>
<dbReference type="EMBL" id="KE651167">
    <property type="protein sequence ID" value="EEB08099.2"/>
    <property type="molecule type" value="Genomic_DNA"/>
</dbReference>
<dbReference type="VEuPathDB" id="FungiDB:SJAG_03232"/>
<dbReference type="Gene3D" id="3.30.1360.40">
    <property type="match status" value="1"/>
</dbReference>
<evidence type="ECO:0000313" key="6">
    <source>
        <dbReference type="JaponicusDB" id="SJAG_03232"/>
    </source>
</evidence>
<name>B6K3P2_SCHJY</name>
<dbReference type="Gene3D" id="1.10.132.20">
    <property type="entry name" value="Ribosome-recycling factor"/>
    <property type="match status" value="1"/>
</dbReference>
<feature type="domain" description="Ribosome recycling factor" evidence="4">
    <location>
        <begin position="91"/>
        <end position="241"/>
    </location>
</feature>
<dbReference type="AlphaFoldDB" id="B6K3P2"/>
<dbReference type="OrthoDB" id="407355at2759"/>
<dbReference type="eggNOG" id="KOG4759">
    <property type="taxonomic scope" value="Eukaryota"/>
</dbReference>
<dbReference type="PANTHER" id="PTHR20982">
    <property type="entry name" value="RIBOSOME RECYCLING FACTOR"/>
    <property type="match status" value="1"/>
</dbReference>
<dbReference type="InterPro" id="IPR023584">
    <property type="entry name" value="Ribosome_recyc_fac_dom"/>
</dbReference>
<keyword evidence="2" id="KW-0648">Protein biosynthesis</keyword>
<protein>
    <submittedName>
        <fullName evidence="5">Translation termination factor Rrf1</fullName>
    </submittedName>
</protein>
<keyword evidence="7" id="KW-1185">Reference proteome</keyword>
<comment type="function">
    <text evidence="3">Necessary for protein synthesis in mitochondria. Functions as a ribosome recycling factor in mitochondria.</text>
</comment>
<dbReference type="PANTHER" id="PTHR20982:SF3">
    <property type="entry name" value="MITOCHONDRIAL RIBOSOME RECYCLING FACTOR PSEUDO 1"/>
    <property type="match status" value="1"/>
</dbReference>
<sequence>MFQPVSCCKLVMLKLLNPGKNAENGFRYFSRTAISYKSKSKQSKIRDINRDVNVNVSTPEDFIYDLKQKLQGIPEKLTSTLKVMATDSQQGNVNQLEHVMVSKPKQEEHLLKDIAAISRVSGKVLNIKPYSPQDVKYIMKAITSSNLRMQPVLKDSVTIQVRLQETTLETLKALAKQIKEQEDRTKVAIRLVRTSFQKKLARRKLSKVWSEDECRKVEKDMQDTIQAQNGQLTTIIERYLKQLKEQSRNKPF</sequence>
<dbReference type="InterPro" id="IPR036191">
    <property type="entry name" value="RRF_sf"/>
</dbReference>
<dbReference type="InterPro" id="IPR002661">
    <property type="entry name" value="Ribosome_recyc_fac"/>
</dbReference>
<accession>B6K3P2</accession>
<dbReference type="Pfam" id="PF01765">
    <property type="entry name" value="RRF"/>
    <property type="match status" value="1"/>
</dbReference>